<dbReference type="Proteomes" id="UP001642540">
    <property type="component" value="Unassembled WGS sequence"/>
</dbReference>
<dbReference type="EMBL" id="CAXLJM020000128">
    <property type="protein sequence ID" value="CAL8139504.1"/>
    <property type="molecule type" value="Genomic_DNA"/>
</dbReference>
<keyword evidence="2" id="KW-1185">Reference proteome</keyword>
<organism evidence="1 2">
    <name type="scientific">Orchesella dallaii</name>
    <dbReference type="NCBI Taxonomy" id="48710"/>
    <lineage>
        <taxon>Eukaryota</taxon>
        <taxon>Metazoa</taxon>
        <taxon>Ecdysozoa</taxon>
        <taxon>Arthropoda</taxon>
        <taxon>Hexapoda</taxon>
        <taxon>Collembola</taxon>
        <taxon>Entomobryomorpha</taxon>
        <taxon>Entomobryoidea</taxon>
        <taxon>Orchesellidae</taxon>
        <taxon>Orchesellinae</taxon>
        <taxon>Orchesella</taxon>
    </lineage>
</organism>
<protein>
    <submittedName>
        <fullName evidence="1">Uncharacterized protein</fullName>
    </submittedName>
</protein>
<evidence type="ECO:0000313" key="1">
    <source>
        <dbReference type="EMBL" id="CAL8139504.1"/>
    </source>
</evidence>
<accession>A0ABP1RZU1</accession>
<reference evidence="1 2" key="1">
    <citation type="submission" date="2024-08" db="EMBL/GenBank/DDBJ databases">
        <authorList>
            <person name="Cucini C."/>
            <person name="Frati F."/>
        </authorList>
    </citation>
    <scope>NUCLEOTIDE SEQUENCE [LARGE SCALE GENOMIC DNA]</scope>
</reference>
<sequence>MLNHGYDAGGQYLGLTRLNKVYNSLEGSIYISDTLNKFWEDGKMSQLGSISSQSSITTLDYTDM</sequence>
<evidence type="ECO:0000313" key="2">
    <source>
        <dbReference type="Proteomes" id="UP001642540"/>
    </source>
</evidence>
<proteinExistence type="predicted"/>
<comment type="caution">
    <text evidence="1">The sequence shown here is derived from an EMBL/GenBank/DDBJ whole genome shotgun (WGS) entry which is preliminary data.</text>
</comment>
<name>A0ABP1RZU1_9HEXA</name>
<gene>
    <name evidence="1" type="ORF">ODALV1_LOCUS27864</name>
</gene>